<evidence type="ECO:0000313" key="2">
    <source>
        <dbReference type="EMBL" id="GFR44529.1"/>
    </source>
</evidence>
<feature type="compositionally biased region" description="Pro residues" evidence="1">
    <location>
        <begin position="338"/>
        <end position="357"/>
    </location>
</feature>
<dbReference type="AlphaFoldDB" id="A0AAD3DNU9"/>
<feature type="compositionally biased region" description="Gly residues" evidence="1">
    <location>
        <begin position="38"/>
        <end position="52"/>
    </location>
</feature>
<evidence type="ECO:0000256" key="1">
    <source>
        <dbReference type="SAM" id="MobiDB-lite"/>
    </source>
</evidence>
<feature type="region of interest" description="Disordered" evidence="1">
    <location>
        <begin position="597"/>
        <end position="622"/>
    </location>
</feature>
<comment type="caution">
    <text evidence="2">The sequence shown here is derived from an EMBL/GenBank/DDBJ whole genome shotgun (WGS) entry which is preliminary data.</text>
</comment>
<feature type="region of interest" description="Disordered" evidence="1">
    <location>
        <begin position="642"/>
        <end position="719"/>
    </location>
</feature>
<organism evidence="2 3">
    <name type="scientific">Astrephomene gubernaculifera</name>
    <dbReference type="NCBI Taxonomy" id="47775"/>
    <lineage>
        <taxon>Eukaryota</taxon>
        <taxon>Viridiplantae</taxon>
        <taxon>Chlorophyta</taxon>
        <taxon>core chlorophytes</taxon>
        <taxon>Chlorophyceae</taxon>
        <taxon>CS clade</taxon>
        <taxon>Chlamydomonadales</taxon>
        <taxon>Astrephomenaceae</taxon>
        <taxon>Astrephomene</taxon>
    </lineage>
</organism>
<name>A0AAD3DNU9_9CHLO</name>
<feature type="compositionally biased region" description="Low complexity" evidence="1">
    <location>
        <begin position="303"/>
        <end position="323"/>
    </location>
</feature>
<feature type="compositionally biased region" description="Pro residues" evidence="1">
    <location>
        <begin position="244"/>
        <end position="253"/>
    </location>
</feature>
<accession>A0AAD3DNU9</accession>
<keyword evidence="3" id="KW-1185">Reference proteome</keyword>
<dbReference type="EMBL" id="BMAR01000008">
    <property type="protein sequence ID" value="GFR44529.1"/>
    <property type="molecule type" value="Genomic_DNA"/>
</dbReference>
<evidence type="ECO:0000313" key="3">
    <source>
        <dbReference type="Proteomes" id="UP001054857"/>
    </source>
</evidence>
<feature type="compositionally biased region" description="Acidic residues" evidence="1">
    <location>
        <begin position="553"/>
        <end position="562"/>
    </location>
</feature>
<protein>
    <submittedName>
        <fullName evidence="2">Uncharacterized protein</fullName>
    </submittedName>
</protein>
<feature type="compositionally biased region" description="Low complexity" evidence="1">
    <location>
        <begin position="131"/>
        <end position="173"/>
    </location>
</feature>
<feature type="region of interest" description="Disordered" evidence="1">
    <location>
        <begin position="129"/>
        <end position="221"/>
    </location>
</feature>
<feature type="compositionally biased region" description="Low complexity" evidence="1">
    <location>
        <begin position="394"/>
        <end position="405"/>
    </location>
</feature>
<dbReference type="Proteomes" id="UP001054857">
    <property type="component" value="Unassembled WGS sequence"/>
</dbReference>
<feature type="compositionally biased region" description="Low complexity" evidence="1">
    <location>
        <begin position="254"/>
        <end position="264"/>
    </location>
</feature>
<feature type="compositionally biased region" description="Low complexity" evidence="1">
    <location>
        <begin position="181"/>
        <end position="197"/>
    </location>
</feature>
<reference evidence="2 3" key="1">
    <citation type="journal article" date="2021" name="Sci. Rep.">
        <title>Genome sequencing of the multicellular alga Astrephomene provides insights into convergent evolution of germ-soma differentiation.</title>
        <authorList>
            <person name="Yamashita S."/>
            <person name="Yamamoto K."/>
            <person name="Matsuzaki R."/>
            <person name="Suzuki S."/>
            <person name="Yamaguchi H."/>
            <person name="Hirooka S."/>
            <person name="Minakuchi Y."/>
            <person name="Miyagishima S."/>
            <person name="Kawachi M."/>
            <person name="Toyoda A."/>
            <person name="Nozaki H."/>
        </authorList>
    </citation>
    <scope>NUCLEOTIDE SEQUENCE [LARGE SCALE GENOMIC DNA]</scope>
    <source>
        <strain evidence="2 3">NIES-4017</strain>
    </source>
</reference>
<feature type="region of interest" description="Disordered" evidence="1">
    <location>
        <begin position="547"/>
        <end position="572"/>
    </location>
</feature>
<sequence length="719" mass="72825">MFRRNLRIEESHESTGGSVAHNLAAMHSARASWMRGPADGGSSAGLGGGRGGSDAPDDLYNPSKWTKPSWTPNQGSGGYSGPDDPLHDLLFEASGLLPMPSPVAPSSGEVRMILLRRTLMMEEERLHHFQEQQAEQSGAEGAQEQAPSGQAAQTQEEQAGTNADPAEATPAAEEATDAADKAGAAATPEAAPDNAAAESQDPPAESAPDSSQEERQETRLVLPVLESLITLRRERMSALAAAAPTPPPQPPQQPAAAPIANTPARSLTSKPSLRRATSNLGVRSSAAAAAAAGAAAAAAAAPTASSPTALSPVSSLVPTTSVPRPGASAAVSQSSLAPSPPRPSPPQPSPQQLPPQPSLGQFPGPWRASRKWSTMGDMLADPDQPSNGGGNPNGAGAAAPAAASSTTSRDGTVRLRPNGAKDIRPQHTSQSFTFGTGAAAAASASAIAAAAAASSSVTTAGSVSSSTMPHPPASTAAVNANGGGGVASSPRSKRFTSMRTPKQREGPKAASSFDSADVASGDEPSPKRAASLLQRFHNWRLQRRDLPPASLLADEEDEEDEEPPQRLTGGLVTMNSNLRGSHLYSRAATSLNGTTMYGSSSGGSGSSNLHRAATGLNSGTGGITSVSGGVVDSAERPAIGPLAMPLWLGKGRSGGTSTGSGEETGQSPVTSLAGGVSSRSNSFLAKMPSFRTRQQSISTGQVFLPTEWGPGKAAGDQGM</sequence>
<feature type="region of interest" description="Disordered" evidence="1">
    <location>
        <begin position="460"/>
        <end position="528"/>
    </location>
</feature>
<feature type="non-terminal residue" evidence="2">
    <location>
        <position position="1"/>
    </location>
</feature>
<feature type="region of interest" description="Disordered" evidence="1">
    <location>
        <begin position="240"/>
        <end position="273"/>
    </location>
</feature>
<gene>
    <name evidence="2" type="ORF">Agub_g5799</name>
</gene>
<feature type="compositionally biased region" description="Polar residues" evidence="1">
    <location>
        <begin position="691"/>
        <end position="701"/>
    </location>
</feature>
<feature type="compositionally biased region" description="Polar residues" evidence="1">
    <location>
        <begin position="63"/>
        <end position="74"/>
    </location>
</feature>
<feature type="compositionally biased region" description="Low complexity" evidence="1">
    <location>
        <begin position="509"/>
        <end position="522"/>
    </location>
</feature>
<proteinExistence type="predicted"/>
<feature type="region of interest" description="Disordered" evidence="1">
    <location>
        <begin position="34"/>
        <end position="86"/>
    </location>
</feature>
<feature type="region of interest" description="Disordered" evidence="1">
    <location>
        <begin position="303"/>
        <end position="430"/>
    </location>
</feature>